<gene>
    <name evidence="3" type="ORF">SAMN02910350_02745</name>
</gene>
<dbReference type="AlphaFoldDB" id="A0A1G5S4G9"/>
<evidence type="ECO:0000313" key="3">
    <source>
        <dbReference type="EMBL" id="SCZ81302.1"/>
    </source>
</evidence>
<evidence type="ECO:0000256" key="1">
    <source>
        <dbReference type="SAM" id="Phobius"/>
    </source>
</evidence>
<reference evidence="3 4" key="1">
    <citation type="submission" date="2016-10" db="EMBL/GenBank/DDBJ databases">
        <authorList>
            <person name="de Groot N.N."/>
        </authorList>
    </citation>
    <scope>NUCLEOTIDE SEQUENCE [LARGE SCALE GENOMIC DNA]</scope>
    <source>
        <strain evidence="3 4">DSM 10317</strain>
    </source>
</reference>
<proteinExistence type="predicted"/>
<sequence length="254" mass="28576">MTEEIFDIVDENGNPTGDTVSRAQAHEEGIRHRTAHIWVVRDNMGRPEVLLQKRALNKDSFPGRYDTSSAGHIQAGDEPLESAIRELSEELGIKANKDDLEFVGTFPIQYEKEFHGKMFKDNEIAFVYVYQKDVDINKLSIQKEELDSVEWFNLEKVYKACQPPRDEKFCVPMGGLEIVRKYVNEKYQAQGENMSKGMILGMFIGMAIGIALGAATGKMGTNMTMGMCVGMVIGMSVAVAHRNDQEDKDETVKR</sequence>
<dbReference type="Pfam" id="PF00293">
    <property type="entry name" value="NUDIX"/>
    <property type="match status" value="1"/>
</dbReference>
<keyword evidence="3" id="KW-0413">Isomerase</keyword>
<dbReference type="GO" id="GO:0004452">
    <property type="term" value="F:isopentenyl-diphosphate delta-isomerase activity"/>
    <property type="evidence" value="ECO:0007669"/>
    <property type="project" value="TreeGrafter"/>
</dbReference>
<keyword evidence="1" id="KW-0812">Transmembrane</keyword>
<dbReference type="CDD" id="cd04692">
    <property type="entry name" value="NUDIX_Hydrolase"/>
    <property type="match status" value="1"/>
</dbReference>
<name>A0A1G5S4G9_PSEXY</name>
<feature type="transmembrane region" description="Helical" evidence="1">
    <location>
        <begin position="223"/>
        <end position="240"/>
    </location>
</feature>
<dbReference type="Proteomes" id="UP000199428">
    <property type="component" value="Unassembled WGS sequence"/>
</dbReference>
<feature type="transmembrane region" description="Helical" evidence="1">
    <location>
        <begin position="197"/>
        <end position="217"/>
    </location>
</feature>
<dbReference type="PANTHER" id="PTHR10885">
    <property type="entry name" value="ISOPENTENYL-DIPHOSPHATE DELTA-ISOMERASE"/>
    <property type="match status" value="1"/>
</dbReference>
<feature type="domain" description="Nudix hydrolase" evidence="2">
    <location>
        <begin position="30"/>
        <end position="177"/>
    </location>
</feature>
<dbReference type="PANTHER" id="PTHR10885:SF20">
    <property type="entry name" value="NUDIX HYDROLASE DOMAIN-CONTAINING PROTEIN"/>
    <property type="match status" value="1"/>
</dbReference>
<dbReference type="SUPFAM" id="SSF55811">
    <property type="entry name" value="Nudix"/>
    <property type="match status" value="1"/>
</dbReference>
<organism evidence="3 4">
    <name type="scientific">Pseudobutyrivibrio xylanivorans</name>
    <dbReference type="NCBI Taxonomy" id="185007"/>
    <lineage>
        <taxon>Bacteria</taxon>
        <taxon>Bacillati</taxon>
        <taxon>Bacillota</taxon>
        <taxon>Clostridia</taxon>
        <taxon>Lachnospirales</taxon>
        <taxon>Lachnospiraceae</taxon>
        <taxon>Pseudobutyrivibrio</taxon>
    </lineage>
</organism>
<dbReference type="InterPro" id="IPR015797">
    <property type="entry name" value="NUDIX_hydrolase-like_dom_sf"/>
</dbReference>
<accession>A0A1G5S4G9</accession>
<dbReference type="PROSITE" id="PS51462">
    <property type="entry name" value="NUDIX"/>
    <property type="match status" value="1"/>
</dbReference>
<dbReference type="InterPro" id="IPR000086">
    <property type="entry name" value="NUDIX_hydrolase_dom"/>
</dbReference>
<dbReference type="Gene3D" id="3.90.79.10">
    <property type="entry name" value="Nucleoside Triphosphate Pyrophosphohydrolase"/>
    <property type="match status" value="1"/>
</dbReference>
<protein>
    <submittedName>
        <fullName evidence="3">Isopentenyldiphosphate isomerase</fullName>
    </submittedName>
</protein>
<dbReference type="EMBL" id="FMWK01000020">
    <property type="protein sequence ID" value="SCZ81302.1"/>
    <property type="molecule type" value="Genomic_DNA"/>
</dbReference>
<evidence type="ECO:0000259" key="2">
    <source>
        <dbReference type="PROSITE" id="PS51462"/>
    </source>
</evidence>
<evidence type="ECO:0000313" key="4">
    <source>
        <dbReference type="Proteomes" id="UP000199428"/>
    </source>
</evidence>
<dbReference type="GO" id="GO:0009240">
    <property type="term" value="P:isopentenyl diphosphate biosynthetic process"/>
    <property type="evidence" value="ECO:0007669"/>
    <property type="project" value="TreeGrafter"/>
</dbReference>
<keyword evidence="1" id="KW-1133">Transmembrane helix</keyword>
<dbReference type="RefSeq" id="WP_090164150.1">
    <property type="nucleotide sequence ID" value="NZ_FMWK01000020.1"/>
</dbReference>
<keyword evidence="1" id="KW-0472">Membrane</keyword>
<dbReference type="GO" id="GO:0005737">
    <property type="term" value="C:cytoplasm"/>
    <property type="evidence" value="ECO:0007669"/>
    <property type="project" value="TreeGrafter"/>
</dbReference>